<name>A0A119D0K4_SHEFR</name>
<dbReference type="Pfam" id="PF19888">
    <property type="entry name" value="DUF6361"/>
    <property type="match status" value="2"/>
</dbReference>
<evidence type="ECO:0000313" key="1">
    <source>
        <dbReference type="EMBL" id="KVX03070.1"/>
    </source>
</evidence>
<reference evidence="1 2" key="1">
    <citation type="submission" date="2016-01" db="EMBL/GenBank/DDBJ databases">
        <title>Draft genome of the antarctic isolate Shewanella frigidimarina Ag06-30.</title>
        <authorList>
            <person name="Parmeciano Di Noto G."/>
            <person name="Vazquez S."/>
            <person name="Mac Cormack W."/>
            <person name="Iriarte A."/>
            <person name="Quiroga C."/>
        </authorList>
    </citation>
    <scope>NUCLEOTIDE SEQUENCE [LARGE SCALE GENOMIC DNA]</scope>
    <source>
        <strain evidence="1 2">Ag06-30</strain>
    </source>
</reference>
<comment type="caution">
    <text evidence="1">The sequence shown here is derived from an EMBL/GenBank/DDBJ whole genome shotgun (WGS) entry which is preliminary data.</text>
</comment>
<dbReference type="RefSeq" id="WP_059743501.1">
    <property type="nucleotide sequence ID" value="NZ_LRDC01000001.1"/>
</dbReference>
<sequence length="416" mass="46786">MSQLGWVDFSSDERNKVKLVLAALSEPGTLDELGIGQIRDAFANRLFPGLSTIQTRAKYFIIIARLLRDIQNGKAKKPKNPHLWLEQQEHLLAEALVRIHGGVENGIIGAESIANGGVGRRPSSIYWNGLKTFGIVKSTLSLHEFCTALAKNEHMPYIANSDHQEGKDDDVHLTKRWIELPDQIDNWQADDNLKISLSLKEAEFLKEKISTTPEVEHSVLAQILRNGGLAKLLPISSNETTAVSSLVLNFDALACLLTRHESISERCKQQIIQAQSFSLAMEGPHIRFNILLAQANQFTTLVKTLDTDFQVWLAEVKRLDIFHSKCADNWFSVLTGSRINPSSRTFVECWCKLMAGDAKVEQLDELVKKRAKDNKQSRSLLNKKRDNENWAGIRRLDFRWGVSRKLLADIEGGLNA</sequence>
<dbReference type="EMBL" id="LRDC01000001">
    <property type="protein sequence ID" value="KVX03070.1"/>
    <property type="molecule type" value="Genomic_DNA"/>
</dbReference>
<evidence type="ECO:0000313" key="2">
    <source>
        <dbReference type="Proteomes" id="UP000055702"/>
    </source>
</evidence>
<organism evidence="1">
    <name type="scientific">Shewanella frigidimarina</name>
    <dbReference type="NCBI Taxonomy" id="56812"/>
    <lineage>
        <taxon>Bacteria</taxon>
        <taxon>Pseudomonadati</taxon>
        <taxon>Pseudomonadota</taxon>
        <taxon>Gammaproteobacteria</taxon>
        <taxon>Alteromonadales</taxon>
        <taxon>Shewanellaceae</taxon>
        <taxon>Shewanella</taxon>
    </lineage>
</organism>
<dbReference type="Proteomes" id="UP000055702">
    <property type="component" value="Unassembled WGS sequence"/>
</dbReference>
<dbReference type="AlphaFoldDB" id="A0A119D0K4"/>
<protein>
    <submittedName>
        <fullName evidence="1">Uncharacterized protein</fullName>
    </submittedName>
</protein>
<dbReference type="InterPro" id="IPR045941">
    <property type="entry name" value="DUF6361"/>
</dbReference>
<accession>A0A119D0K4</accession>
<gene>
    <name evidence="1" type="ORF">AWJ07_00370</name>
</gene>
<proteinExistence type="predicted"/>